<keyword evidence="10" id="KW-0443">Lipid metabolism</keyword>
<evidence type="ECO:0000256" key="11">
    <source>
        <dbReference type="ARBA" id="ARBA00024535"/>
    </source>
</evidence>
<dbReference type="AlphaFoldDB" id="A0A1J7GVJ7"/>
<evidence type="ECO:0000313" key="14">
    <source>
        <dbReference type="Proteomes" id="UP000188354"/>
    </source>
</evidence>
<dbReference type="GO" id="GO:0046872">
    <property type="term" value="F:metal ion binding"/>
    <property type="evidence" value="ECO:0007669"/>
    <property type="project" value="UniProtKB-KW"/>
</dbReference>
<keyword evidence="14" id="KW-1185">Reference proteome</keyword>
<evidence type="ECO:0000256" key="2">
    <source>
        <dbReference type="ARBA" id="ARBA00005002"/>
    </source>
</evidence>
<organism evidence="13 14">
    <name type="scientific">Lupinus angustifolius</name>
    <name type="common">Narrow-leaved blue lupine</name>
    <dbReference type="NCBI Taxonomy" id="3871"/>
    <lineage>
        <taxon>Eukaryota</taxon>
        <taxon>Viridiplantae</taxon>
        <taxon>Streptophyta</taxon>
        <taxon>Embryophyta</taxon>
        <taxon>Tracheophyta</taxon>
        <taxon>Spermatophyta</taxon>
        <taxon>Magnoliopsida</taxon>
        <taxon>eudicotyledons</taxon>
        <taxon>Gunneridae</taxon>
        <taxon>Pentapetalae</taxon>
        <taxon>rosids</taxon>
        <taxon>fabids</taxon>
        <taxon>Fabales</taxon>
        <taxon>Fabaceae</taxon>
        <taxon>Papilionoideae</taxon>
        <taxon>50 kb inversion clade</taxon>
        <taxon>genistoids sensu lato</taxon>
        <taxon>core genistoids</taxon>
        <taxon>Genisteae</taxon>
        <taxon>Lupinus</taxon>
    </lineage>
</organism>
<dbReference type="UniPathway" id="UPA00359">
    <property type="reaction ID" value="UER00478"/>
</dbReference>
<keyword evidence="5" id="KW-0444">Lipid biosynthesis</keyword>
<evidence type="ECO:0000256" key="10">
    <source>
        <dbReference type="ARBA" id="ARBA00023098"/>
    </source>
</evidence>
<reference evidence="13 14" key="1">
    <citation type="journal article" date="2017" name="Plant Biotechnol. J.">
        <title>A comprehensive draft genome sequence for lupin (Lupinus angustifolius), an emerging health food: insights into plant-microbe interactions and legume evolution.</title>
        <authorList>
            <person name="Hane J.K."/>
            <person name="Ming Y."/>
            <person name="Kamphuis L.G."/>
            <person name="Nelson M.N."/>
            <person name="Garg G."/>
            <person name="Atkins C.A."/>
            <person name="Bayer P.E."/>
            <person name="Bravo A."/>
            <person name="Bringans S."/>
            <person name="Cannon S."/>
            <person name="Edwards D."/>
            <person name="Foley R."/>
            <person name="Gao L.L."/>
            <person name="Harrison M.J."/>
            <person name="Huang W."/>
            <person name="Hurgobin B."/>
            <person name="Li S."/>
            <person name="Liu C.W."/>
            <person name="McGrath A."/>
            <person name="Morahan G."/>
            <person name="Murray J."/>
            <person name="Weller J."/>
            <person name="Jian J."/>
            <person name="Singh K.B."/>
        </authorList>
    </citation>
    <scope>NUCLEOTIDE SEQUENCE [LARGE SCALE GENOMIC DNA]</scope>
    <source>
        <strain evidence="14">cv. Tanjil</strain>
        <tissue evidence="13">Whole plant</tissue>
    </source>
</reference>
<dbReference type="InterPro" id="IPR004463">
    <property type="entry name" value="UDP-acyl_GlcNac_deAcase"/>
</dbReference>
<dbReference type="Pfam" id="PF03331">
    <property type="entry name" value="LpxC"/>
    <property type="match status" value="2"/>
</dbReference>
<dbReference type="GO" id="GO:0016020">
    <property type="term" value="C:membrane"/>
    <property type="evidence" value="ECO:0007669"/>
    <property type="project" value="GOC"/>
</dbReference>
<dbReference type="GO" id="GO:0005739">
    <property type="term" value="C:mitochondrion"/>
    <property type="evidence" value="ECO:0007669"/>
    <property type="project" value="UniProtKB-ARBA"/>
</dbReference>
<comment type="cofactor">
    <cofactor evidence="1">
        <name>Zn(2+)</name>
        <dbReference type="ChEBI" id="CHEBI:29105"/>
    </cofactor>
</comment>
<dbReference type="GO" id="GO:0009245">
    <property type="term" value="P:lipid A biosynthetic process"/>
    <property type="evidence" value="ECO:0007669"/>
    <property type="project" value="UniProtKB-KW"/>
</dbReference>
<dbReference type="EC" id="3.5.1.108" evidence="4"/>
<evidence type="ECO:0000256" key="1">
    <source>
        <dbReference type="ARBA" id="ARBA00001947"/>
    </source>
</evidence>
<name>A0A1J7GVJ7_LUPAN</name>
<keyword evidence="6" id="KW-0441">Lipid A biosynthesis</keyword>
<dbReference type="Proteomes" id="UP000188354">
    <property type="component" value="Chromosome LG17"/>
</dbReference>
<dbReference type="GO" id="GO:0103117">
    <property type="term" value="F:UDP-3-O-acyl-N-acetylglucosamine deacetylase activity"/>
    <property type="evidence" value="ECO:0007669"/>
    <property type="project" value="UniProtKB-EC"/>
</dbReference>
<evidence type="ECO:0000256" key="6">
    <source>
        <dbReference type="ARBA" id="ARBA00022556"/>
    </source>
</evidence>
<keyword evidence="8" id="KW-0378">Hydrolase</keyword>
<keyword evidence="9" id="KW-0862">Zinc</keyword>
<dbReference type="Gene3D" id="3.30.1700.10">
    <property type="entry name" value="lpxc deacetylase, domain 2"/>
    <property type="match status" value="2"/>
</dbReference>
<accession>A0A1J7GVJ7</accession>
<dbReference type="InterPro" id="IPR015870">
    <property type="entry name" value="UDP-acyl_N-AcGlcN_deAcase_N"/>
</dbReference>
<comment type="catalytic activity">
    <reaction evidence="11">
        <text>a UDP-3-O-[(3R)-3-hydroxyacyl]-N-acetyl-alpha-D-glucosamine + H2O = a UDP-3-O-[(3R)-3-hydroxyacyl]-alpha-D-glucosamine + acetate</text>
        <dbReference type="Rhea" id="RHEA:67816"/>
        <dbReference type="ChEBI" id="CHEBI:15377"/>
        <dbReference type="ChEBI" id="CHEBI:30089"/>
        <dbReference type="ChEBI" id="CHEBI:137740"/>
        <dbReference type="ChEBI" id="CHEBI:173225"/>
        <dbReference type="EC" id="3.5.1.108"/>
    </reaction>
</comment>
<dbReference type="GO" id="GO:2001289">
    <property type="term" value="P:lipid X metabolic process"/>
    <property type="evidence" value="ECO:0007669"/>
    <property type="project" value="UniProtKB-ARBA"/>
</dbReference>
<comment type="similarity">
    <text evidence="3">Belongs to the LpxC family.</text>
</comment>
<evidence type="ECO:0000256" key="4">
    <source>
        <dbReference type="ARBA" id="ARBA00012745"/>
    </source>
</evidence>
<dbReference type="EMBL" id="CM007377">
    <property type="protein sequence ID" value="OIV94112.1"/>
    <property type="molecule type" value="Genomic_DNA"/>
</dbReference>
<evidence type="ECO:0000313" key="13">
    <source>
        <dbReference type="EMBL" id="OIV94112.1"/>
    </source>
</evidence>
<evidence type="ECO:0000256" key="5">
    <source>
        <dbReference type="ARBA" id="ARBA00022516"/>
    </source>
</evidence>
<comment type="function">
    <text evidence="12">Involved in the biosynthesis of lipid A, a phosphorylated glycolipid that in bacteria anchors the lipopolysaccharide to the outer membrane of the cell. Lipid A-like molecules in plants may serve as structural components of the outer membranes of mitochondria and/or chloroplasts, or may be involved in signal transduction or plant defense responses.</text>
</comment>
<dbReference type="OMA" id="VEMHTIA"/>
<proteinExistence type="inferred from homology"/>
<dbReference type="InterPro" id="IPR020568">
    <property type="entry name" value="Ribosomal_Su5_D2-typ_SF"/>
</dbReference>
<protein>
    <recommendedName>
        <fullName evidence="4">UDP-3-O-acyl-N-acetylglucosamine deacetylase</fullName>
        <ecNumber evidence="4">3.5.1.108</ecNumber>
    </recommendedName>
</protein>
<gene>
    <name evidence="13" type="ORF">TanjilG_29212</name>
</gene>
<dbReference type="InterPro" id="IPR011334">
    <property type="entry name" value="UDP-acyl_GlcNac_deAcase_C"/>
</dbReference>
<evidence type="ECO:0000256" key="7">
    <source>
        <dbReference type="ARBA" id="ARBA00022723"/>
    </source>
</evidence>
<evidence type="ECO:0000256" key="3">
    <source>
        <dbReference type="ARBA" id="ARBA00006170"/>
    </source>
</evidence>
<dbReference type="Gramene" id="OIV94112">
    <property type="protein sequence ID" value="OIV94112"/>
    <property type="gene ID" value="TanjilG_29212"/>
</dbReference>
<sequence length="443" mass="48854">MSAFNALRSSKFISWKPTGRLQKTLAGCVERRGKGLHSGEVSTVRLCPGFAGEGRSFYFRSNSIPASVDFAQVSPLCTTLSKSGFRIRTVEHLLSALEASGVDNCRIEVENLDDEGYDVEIPIFDGSAREWVASVEEVGLNEATDRDGKTCEKIAPHVNEPVYVWRNDSFVAAFPSEVVQITYGISFPQAPAIGSQWFSTNPLDNLVYSMQIALSRTFCIYEEGQKYHVKTRNLWVLRILCMIFPPDENPHAATNGALAVEMHTIAQPQNSITRTMKETGALGHSEWRNLQYIKTTQEFIKDRDIVTGSCIQCSLVARLVVHYVFGQAGQVAIALVSTQVLITITVGIKEDQWDSGGHLFIHIQLGCHPSNRVEQMRNAGLIKGGSLENAIVCSTSKGWLNPPLHFSDEPCRHKVLDLIGDLSLSAQFGNQGLPVAHIVAYKA</sequence>
<evidence type="ECO:0000256" key="12">
    <source>
        <dbReference type="ARBA" id="ARBA00024987"/>
    </source>
</evidence>
<dbReference type="Gene3D" id="3.30.230.20">
    <property type="entry name" value="lpxc deacetylase, domain 1"/>
    <property type="match status" value="1"/>
</dbReference>
<dbReference type="PANTHER" id="PTHR33694">
    <property type="entry name" value="UDP-3-O-ACYL-N-ACETYLGLUCOSAMINE DEACETYLASE 1, MITOCHONDRIAL-RELATED"/>
    <property type="match status" value="1"/>
</dbReference>
<comment type="pathway">
    <text evidence="2">Glycolipid biosynthesis; lipid IV(A) biosynthesis; lipid IV(A) from (3R)-3-hydroxytetradecanoyl-[acyl-carrier-protein] and UDP-N-acetyl-alpha-D-glucosamine: step 2/6.</text>
</comment>
<dbReference type="SUPFAM" id="SSF54211">
    <property type="entry name" value="Ribosomal protein S5 domain 2-like"/>
    <property type="match status" value="3"/>
</dbReference>
<keyword evidence="7" id="KW-0479">Metal-binding</keyword>
<dbReference type="PANTHER" id="PTHR33694:SF1">
    <property type="entry name" value="UDP-3-O-ACYL-N-ACETYLGLUCOSAMINE DEACETYLASE 1, MITOCHONDRIAL-RELATED"/>
    <property type="match status" value="1"/>
</dbReference>
<dbReference type="STRING" id="3871.A0A1J7GVJ7"/>
<evidence type="ECO:0000256" key="8">
    <source>
        <dbReference type="ARBA" id="ARBA00022801"/>
    </source>
</evidence>
<evidence type="ECO:0000256" key="9">
    <source>
        <dbReference type="ARBA" id="ARBA00022833"/>
    </source>
</evidence>